<evidence type="ECO:0000313" key="6">
    <source>
        <dbReference type="Proteomes" id="UP000199118"/>
    </source>
</evidence>
<dbReference type="Proteomes" id="UP000199118">
    <property type="component" value="Unassembled WGS sequence"/>
</dbReference>
<evidence type="ECO:0000256" key="1">
    <source>
        <dbReference type="PROSITE-ProRule" id="PRU00244"/>
    </source>
</evidence>
<dbReference type="PROSITE" id="PS50883">
    <property type="entry name" value="EAL"/>
    <property type="match status" value="1"/>
</dbReference>
<dbReference type="SUPFAM" id="SSF141868">
    <property type="entry name" value="EAL domain-like"/>
    <property type="match status" value="1"/>
</dbReference>
<dbReference type="SMART" id="SM00267">
    <property type="entry name" value="GGDEF"/>
    <property type="match status" value="1"/>
</dbReference>
<feature type="transmembrane region" description="Helical" evidence="1">
    <location>
        <begin position="146"/>
        <end position="167"/>
    </location>
</feature>
<dbReference type="Pfam" id="PF00990">
    <property type="entry name" value="GGDEF"/>
    <property type="match status" value="1"/>
</dbReference>
<dbReference type="InterPro" id="IPR035919">
    <property type="entry name" value="EAL_sf"/>
</dbReference>
<dbReference type="AlphaFoldDB" id="A0A1H2T7Q8"/>
<dbReference type="Gene3D" id="3.30.70.270">
    <property type="match status" value="1"/>
</dbReference>
<keyword evidence="1" id="KW-0812">Transmembrane</keyword>
<dbReference type="STRING" id="356660.SAMN05444336_101913"/>
<reference evidence="5 6" key="1">
    <citation type="submission" date="2016-10" db="EMBL/GenBank/DDBJ databases">
        <authorList>
            <person name="de Groot N.N."/>
        </authorList>
    </citation>
    <scope>NUCLEOTIDE SEQUENCE [LARGE SCALE GENOMIC DNA]</scope>
    <source>
        <strain evidence="5 6">DSM 17890</strain>
    </source>
</reference>
<dbReference type="OrthoDB" id="23692at2"/>
<accession>A0A1H2T7Q8</accession>
<dbReference type="InterPro" id="IPR029787">
    <property type="entry name" value="Nucleotide_cyclase"/>
</dbReference>
<organism evidence="5 6">
    <name type="scientific">Albimonas donghaensis</name>
    <dbReference type="NCBI Taxonomy" id="356660"/>
    <lineage>
        <taxon>Bacteria</taxon>
        <taxon>Pseudomonadati</taxon>
        <taxon>Pseudomonadota</taxon>
        <taxon>Alphaproteobacteria</taxon>
        <taxon>Rhodobacterales</taxon>
        <taxon>Paracoccaceae</taxon>
        <taxon>Albimonas</taxon>
    </lineage>
</organism>
<dbReference type="InterPro" id="IPR052155">
    <property type="entry name" value="Biofilm_reg_signaling"/>
</dbReference>
<feature type="domain" description="EAL" evidence="2">
    <location>
        <begin position="425"/>
        <end position="683"/>
    </location>
</feature>
<feature type="transmembrane region" description="Helical" evidence="1">
    <location>
        <begin position="14"/>
        <end position="36"/>
    </location>
</feature>
<dbReference type="Pfam" id="PF00563">
    <property type="entry name" value="EAL"/>
    <property type="match status" value="1"/>
</dbReference>
<dbReference type="Gene3D" id="3.20.20.450">
    <property type="entry name" value="EAL domain"/>
    <property type="match status" value="1"/>
</dbReference>
<feature type="domain" description="GGDEF" evidence="3">
    <location>
        <begin position="283"/>
        <end position="416"/>
    </location>
</feature>
<feature type="transmembrane region" description="Helical" evidence="1">
    <location>
        <begin position="111"/>
        <end position="134"/>
    </location>
</feature>
<dbReference type="InterPro" id="IPR005330">
    <property type="entry name" value="MHYT_dom"/>
</dbReference>
<dbReference type="SUPFAM" id="SSF55073">
    <property type="entry name" value="Nucleotide cyclase"/>
    <property type="match status" value="1"/>
</dbReference>
<keyword evidence="1" id="KW-0472">Membrane</keyword>
<dbReference type="InterPro" id="IPR000160">
    <property type="entry name" value="GGDEF_dom"/>
</dbReference>
<dbReference type="PANTHER" id="PTHR44757:SF2">
    <property type="entry name" value="BIOFILM ARCHITECTURE MAINTENANCE PROTEIN MBAA"/>
    <property type="match status" value="1"/>
</dbReference>
<keyword evidence="1" id="KW-1133">Transmembrane helix</keyword>
<evidence type="ECO:0000313" key="5">
    <source>
        <dbReference type="EMBL" id="SDW39996.1"/>
    </source>
</evidence>
<dbReference type="PROSITE" id="PS50924">
    <property type="entry name" value="MHYT"/>
    <property type="match status" value="1"/>
</dbReference>
<feature type="transmembrane region" description="Helical" evidence="1">
    <location>
        <begin position="83"/>
        <end position="104"/>
    </location>
</feature>
<feature type="transmembrane region" description="Helical" evidence="1">
    <location>
        <begin position="48"/>
        <end position="71"/>
    </location>
</feature>
<dbReference type="PANTHER" id="PTHR44757">
    <property type="entry name" value="DIGUANYLATE CYCLASE DGCP"/>
    <property type="match status" value="1"/>
</dbReference>
<name>A0A1H2T7Q8_9RHOB</name>
<feature type="domain" description="MHYT" evidence="4">
    <location>
        <begin position="12"/>
        <end position="199"/>
    </location>
</feature>
<sequence>MIFPTHGAAATFDMGLAALAVVVGVLCAALAVRFYMRIWSEPVDRRRWWLLLTGVATGATVWELHMLARLAVAPEIPQVYDPAIVLLALLAGSLACTGAVWFSVLPLGKWAGYLIGALIGFVSASVHFAGAIATHAAGEVHWHPDLVVVTYVWTMAVSGIATSRMVYGNRNRAGLEAVVVFGVSMIVQVPLSLLAVDVIPGEAGQPPPGMTEAGALSMVVIAVAAMMLVLGAAIFAIDQSATRDARARYRHLALHDTLTGLPNRAHLRESLEEAIAASGALGARLALVCIDLNRFKPVNDVHGHAAGDALLRGIAAALRDTLGPGEFLARTGGDEFVAFKTAIARREDALAFAARLRAAIARPVEWEGLALAVDCAAGIAFLPDDAQESEALFNRADLALYRAKDDPQDPVRFYEGRMDEASRARSALAMELRDALREDRFELHFQPQADLGSGGVTGFEALVRWRHPSRGLVAPDEFIPVAEATGLIRDLGAWVLQEACRIAAGWPENCRGGARGGYRVSVNVSPLQLAQPDYVETVQDALLASGLAPELLELEVTEASLVADHERLLEVMQGLKRLGVRVAMDDYGAGLASMHALRSFPFDRLKIDRAFVDGMLSDPQALAMVEATLLQARALGIPVLAEGVSEETHLAALRRFGCREAQGYLFGRPMQAAEAAKLITREEARLAAAAAAAGASRSDSGATG</sequence>
<dbReference type="RefSeq" id="WP_092679906.1">
    <property type="nucleotide sequence ID" value="NZ_FNMZ01000001.1"/>
</dbReference>
<protein>
    <submittedName>
        <fullName evidence="5">Diguanylate cyclase (GGDEF) domain-containing protein</fullName>
    </submittedName>
</protein>
<feature type="transmembrane region" description="Helical" evidence="1">
    <location>
        <begin position="215"/>
        <end position="237"/>
    </location>
</feature>
<feature type="transmembrane region" description="Helical" evidence="1">
    <location>
        <begin position="174"/>
        <end position="195"/>
    </location>
</feature>
<dbReference type="GO" id="GO:0016020">
    <property type="term" value="C:membrane"/>
    <property type="evidence" value="ECO:0007669"/>
    <property type="project" value="UniProtKB-UniRule"/>
</dbReference>
<dbReference type="PROSITE" id="PS50887">
    <property type="entry name" value="GGDEF"/>
    <property type="match status" value="1"/>
</dbReference>
<dbReference type="Pfam" id="PF03707">
    <property type="entry name" value="MHYT"/>
    <property type="match status" value="1"/>
</dbReference>
<dbReference type="SMART" id="SM00052">
    <property type="entry name" value="EAL"/>
    <property type="match status" value="1"/>
</dbReference>
<evidence type="ECO:0000259" key="4">
    <source>
        <dbReference type="PROSITE" id="PS50924"/>
    </source>
</evidence>
<evidence type="ECO:0000259" key="3">
    <source>
        <dbReference type="PROSITE" id="PS50887"/>
    </source>
</evidence>
<dbReference type="CDD" id="cd01948">
    <property type="entry name" value="EAL"/>
    <property type="match status" value="1"/>
</dbReference>
<dbReference type="CDD" id="cd01949">
    <property type="entry name" value="GGDEF"/>
    <property type="match status" value="1"/>
</dbReference>
<gene>
    <name evidence="5" type="ORF">SAMN05444336_101913</name>
</gene>
<dbReference type="EMBL" id="FNMZ01000001">
    <property type="protein sequence ID" value="SDW39996.1"/>
    <property type="molecule type" value="Genomic_DNA"/>
</dbReference>
<keyword evidence="6" id="KW-1185">Reference proteome</keyword>
<dbReference type="InterPro" id="IPR043128">
    <property type="entry name" value="Rev_trsase/Diguanyl_cyclase"/>
</dbReference>
<evidence type="ECO:0000259" key="2">
    <source>
        <dbReference type="PROSITE" id="PS50883"/>
    </source>
</evidence>
<proteinExistence type="predicted"/>
<dbReference type="NCBIfam" id="TIGR00254">
    <property type="entry name" value="GGDEF"/>
    <property type="match status" value="1"/>
</dbReference>
<dbReference type="InterPro" id="IPR001633">
    <property type="entry name" value="EAL_dom"/>
</dbReference>